<organism evidence="1 2">
    <name type="scientific">Alicyclobacillus vulcanalis</name>
    <dbReference type="NCBI Taxonomy" id="252246"/>
    <lineage>
        <taxon>Bacteria</taxon>
        <taxon>Bacillati</taxon>
        <taxon>Bacillota</taxon>
        <taxon>Bacilli</taxon>
        <taxon>Bacillales</taxon>
        <taxon>Alicyclobacillaceae</taxon>
        <taxon>Alicyclobacillus</taxon>
    </lineage>
</organism>
<sequence>MPLHDSVFYQIMQSTLNRAYPSGLPSNQVLTQFAMPYDNMNLQDVIEATLVQAGYPYGWGEYVATNGPGTYSLTEPYGLCWLLRLDAQKPINTSVSLSVAVGSGSMTPITRLDPAQTLVYAPDLFSWSKTVPLGRVQSGVMTVPSRWPDPNAVWMGPVANANVSAPVGEWLLQKWVWFPSNGTYTVYLAGDSVANLFIDGAPVVQYATVTMPGSGTAYLNEGWHLVSISCINQGATPSPTGVVLSIQDSSGTIIENGSYHPVVGTQWQTSGYINPVWTTVTTEDDMRYSWWVIPGSQITSQNVQLQVSVTSNSSGQSPQVNGIWWYTVAPWNWDYGGQYDLTSMAPAPATSAPVQLSEVVVR</sequence>
<proteinExistence type="predicted"/>
<name>A0A1N7MQ39_9BACL</name>
<evidence type="ECO:0000313" key="1">
    <source>
        <dbReference type="EMBL" id="SIS88253.1"/>
    </source>
</evidence>
<reference evidence="2" key="1">
    <citation type="submission" date="2017-01" db="EMBL/GenBank/DDBJ databases">
        <authorList>
            <person name="Varghese N."/>
            <person name="Submissions S."/>
        </authorList>
    </citation>
    <scope>NUCLEOTIDE SEQUENCE [LARGE SCALE GENOMIC DNA]</scope>
    <source>
        <strain evidence="2">DSM 16176</strain>
    </source>
</reference>
<evidence type="ECO:0000313" key="2">
    <source>
        <dbReference type="Proteomes" id="UP000186156"/>
    </source>
</evidence>
<dbReference type="EMBL" id="FTOO01000006">
    <property type="protein sequence ID" value="SIS88253.1"/>
    <property type="molecule type" value="Genomic_DNA"/>
</dbReference>
<dbReference type="AlphaFoldDB" id="A0A1N7MQ39"/>
<accession>A0A1N7MQ39</accession>
<protein>
    <recommendedName>
        <fullName evidence="3">PA14 domain-containing protein</fullName>
    </recommendedName>
</protein>
<keyword evidence="2" id="KW-1185">Reference proteome</keyword>
<gene>
    <name evidence="1" type="ORF">SAMN05421799_10625</name>
</gene>
<evidence type="ECO:0008006" key="3">
    <source>
        <dbReference type="Google" id="ProtNLM"/>
    </source>
</evidence>
<dbReference type="STRING" id="252246.SAMN05421799_10625"/>
<dbReference type="Proteomes" id="UP000186156">
    <property type="component" value="Unassembled WGS sequence"/>
</dbReference>